<comment type="similarity">
    <text evidence="1">Belongs to the short-chain dehydrogenases/reductases (SDR) family.</text>
</comment>
<dbReference type="Gene3D" id="3.40.50.720">
    <property type="entry name" value="NAD(P)-binding Rossmann-like Domain"/>
    <property type="match status" value="1"/>
</dbReference>
<dbReference type="InterPro" id="IPR002347">
    <property type="entry name" value="SDR_fam"/>
</dbReference>
<dbReference type="PROSITE" id="PS00061">
    <property type="entry name" value="ADH_SHORT"/>
    <property type="match status" value="1"/>
</dbReference>
<dbReference type="PANTHER" id="PTHR43115:SF4">
    <property type="entry name" value="DEHYDROGENASE_REDUCTASE SDR FAMILY MEMBER 11"/>
    <property type="match status" value="1"/>
</dbReference>
<evidence type="ECO:0000256" key="2">
    <source>
        <dbReference type="ARBA" id="ARBA00023002"/>
    </source>
</evidence>
<proteinExistence type="inferred from homology"/>
<dbReference type="KEGG" id="psti:SOO65_20385"/>
<organism evidence="3 4">
    <name type="scientific">Peredibacter starrii</name>
    <dbReference type="NCBI Taxonomy" id="28202"/>
    <lineage>
        <taxon>Bacteria</taxon>
        <taxon>Pseudomonadati</taxon>
        <taxon>Bdellovibrionota</taxon>
        <taxon>Bacteriovoracia</taxon>
        <taxon>Bacteriovoracales</taxon>
        <taxon>Bacteriovoracaceae</taxon>
        <taxon>Peredibacter</taxon>
    </lineage>
</organism>
<dbReference type="RefSeq" id="WP_321395037.1">
    <property type="nucleotide sequence ID" value="NZ_CP139487.1"/>
</dbReference>
<evidence type="ECO:0000313" key="3">
    <source>
        <dbReference type="EMBL" id="WPU65058.1"/>
    </source>
</evidence>
<sequence>MRKTTLLIGNTDGIGAEMTCELLGQGHQVIGISRSPSKISHPNYSHIQLDVAALNFRTNLSECLQSISKLDLCIYLAGIGQELNLSDLRSETKVFEVNLMGAVIATELVLEKMQTQNSGHFIGISSLGDMLISPESPSYTASKIGLSRYWEGLGLALKKKKSPLKITNVRFGFVDTKMAKAPVRPLQISRKEAVMFLQDVIERPRIRASKPKLMIPLVGMVGLAAKLKVMFE</sequence>
<dbReference type="AlphaFoldDB" id="A0AAX4HPM2"/>
<dbReference type="EMBL" id="CP139487">
    <property type="protein sequence ID" value="WPU65058.1"/>
    <property type="molecule type" value="Genomic_DNA"/>
</dbReference>
<name>A0AAX4HPM2_9BACT</name>
<evidence type="ECO:0000256" key="1">
    <source>
        <dbReference type="ARBA" id="ARBA00006484"/>
    </source>
</evidence>
<dbReference type="InterPro" id="IPR036291">
    <property type="entry name" value="NAD(P)-bd_dom_sf"/>
</dbReference>
<dbReference type="Proteomes" id="UP001324634">
    <property type="component" value="Chromosome"/>
</dbReference>
<gene>
    <name evidence="3" type="ORF">SOO65_20385</name>
</gene>
<keyword evidence="4" id="KW-1185">Reference proteome</keyword>
<dbReference type="SUPFAM" id="SSF51735">
    <property type="entry name" value="NAD(P)-binding Rossmann-fold domains"/>
    <property type="match status" value="1"/>
</dbReference>
<reference evidence="3 4" key="1">
    <citation type="submission" date="2023-11" db="EMBL/GenBank/DDBJ databases">
        <title>Peredibacter starrii A3.12.</title>
        <authorList>
            <person name="Mitchell R.J."/>
        </authorList>
    </citation>
    <scope>NUCLEOTIDE SEQUENCE [LARGE SCALE GENOMIC DNA]</scope>
    <source>
        <strain evidence="3 4">A3.12</strain>
    </source>
</reference>
<dbReference type="PRINTS" id="PR00081">
    <property type="entry name" value="GDHRDH"/>
</dbReference>
<protein>
    <submittedName>
        <fullName evidence="3">SDR family NAD(P)-dependent oxidoreductase</fullName>
    </submittedName>
</protein>
<evidence type="ECO:0000313" key="4">
    <source>
        <dbReference type="Proteomes" id="UP001324634"/>
    </source>
</evidence>
<keyword evidence="2" id="KW-0560">Oxidoreductase</keyword>
<dbReference type="GO" id="GO:0016491">
    <property type="term" value="F:oxidoreductase activity"/>
    <property type="evidence" value="ECO:0007669"/>
    <property type="project" value="UniProtKB-KW"/>
</dbReference>
<accession>A0AAX4HPM2</accession>
<dbReference type="InterPro" id="IPR020904">
    <property type="entry name" value="Sc_DH/Rdtase_CS"/>
</dbReference>
<dbReference type="Pfam" id="PF00106">
    <property type="entry name" value="adh_short"/>
    <property type="match status" value="1"/>
</dbReference>
<dbReference type="PANTHER" id="PTHR43115">
    <property type="entry name" value="DEHYDROGENASE/REDUCTASE SDR FAMILY MEMBER 11"/>
    <property type="match status" value="1"/>
</dbReference>